<comment type="caution">
    <text evidence="12">The sequence shown here is derived from an EMBL/GenBank/DDBJ whole genome shotgun (WGS) entry which is preliminary data.</text>
</comment>
<dbReference type="InterPro" id="IPR013013">
    <property type="entry name" value="PTS_EIIC_1"/>
</dbReference>
<feature type="transmembrane region" description="Helical" evidence="10">
    <location>
        <begin position="377"/>
        <end position="394"/>
    </location>
</feature>
<feature type="transmembrane region" description="Helical" evidence="10">
    <location>
        <begin position="105"/>
        <end position="127"/>
    </location>
</feature>
<dbReference type="PANTHER" id="PTHR30009">
    <property type="entry name" value="CYTOCHROME C-TYPE SYNTHESIS PROTEIN AND PTS TRANSMEMBRANE COMPONENT"/>
    <property type="match status" value="1"/>
</dbReference>
<feature type="domain" description="PTS EIIC type-1" evidence="11">
    <location>
        <begin position="15"/>
        <end position="434"/>
    </location>
</feature>
<evidence type="ECO:0000256" key="6">
    <source>
        <dbReference type="ARBA" id="ARBA00022692"/>
    </source>
</evidence>
<evidence type="ECO:0000256" key="9">
    <source>
        <dbReference type="SAM" id="MobiDB-lite"/>
    </source>
</evidence>
<keyword evidence="13" id="KW-1185">Reference proteome</keyword>
<feature type="transmembrane region" description="Helical" evidence="10">
    <location>
        <begin position="71"/>
        <end position="93"/>
    </location>
</feature>
<feature type="transmembrane region" description="Helical" evidence="10">
    <location>
        <begin position="160"/>
        <end position="177"/>
    </location>
</feature>
<evidence type="ECO:0000256" key="1">
    <source>
        <dbReference type="ARBA" id="ARBA00004651"/>
    </source>
</evidence>
<dbReference type="PROSITE" id="PS51103">
    <property type="entry name" value="PTS_EIIC_TYPE_1"/>
    <property type="match status" value="1"/>
</dbReference>
<feature type="transmembrane region" description="Helical" evidence="10">
    <location>
        <begin position="323"/>
        <end position="340"/>
    </location>
</feature>
<dbReference type="Proteomes" id="UP001501509">
    <property type="component" value="Unassembled WGS sequence"/>
</dbReference>
<evidence type="ECO:0000256" key="4">
    <source>
        <dbReference type="ARBA" id="ARBA00022597"/>
    </source>
</evidence>
<evidence type="ECO:0000256" key="7">
    <source>
        <dbReference type="ARBA" id="ARBA00022989"/>
    </source>
</evidence>
<feature type="transmembrane region" description="Helical" evidence="10">
    <location>
        <begin position="400"/>
        <end position="422"/>
    </location>
</feature>
<evidence type="ECO:0000256" key="2">
    <source>
        <dbReference type="ARBA" id="ARBA00022448"/>
    </source>
</evidence>
<evidence type="ECO:0000313" key="13">
    <source>
        <dbReference type="Proteomes" id="UP001501509"/>
    </source>
</evidence>
<proteinExistence type="predicted"/>
<gene>
    <name evidence="12" type="ORF">GCM10010411_69250</name>
</gene>
<feature type="compositionally biased region" description="Low complexity" evidence="9">
    <location>
        <begin position="441"/>
        <end position="452"/>
    </location>
</feature>
<dbReference type="Pfam" id="PF02378">
    <property type="entry name" value="PTS_EIIC"/>
    <property type="match status" value="1"/>
</dbReference>
<dbReference type="PANTHER" id="PTHR30009:SF4">
    <property type="entry name" value="PTS SYSTEM N-ACETYLGLUCOSAMINE-SPECIFIC EIICBA COMPONENT"/>
    <property type="match status" value="1"/>
</dbReference>
<organism evidence="12 13">
    <name type="scientific">Actinomadura fulvescens</name>
    <dbReference type="NCBI Taxonomy" id="46160"/>
    <lineage>
        <taxon>Bacteria</taxon>
        <taxon>Bacillati</taxon>
        <taxon>Actinomycetota</taxon>
        <taxon>Actinomycetes</taxon>
        <taxon>Streptosporangiales</taxon>
        <taxon>Thermomonosporaceae</taxon>
        <taxon>Actinomadura</taxon>
    </lineage>
</organism>
<keyword evidence="6 10" id="KW-0812">Transmembrane</keyword>
<evidence type="ECO:0000256" key="10">
    <source>
        <dbReference type="SAM" id="Phobius"/>
    </source>
</evidence>
<name>A0ABP6CSA3_9ACTN</name>
<protein>
    <submittedName>
        <fullName evidence="12">PTS transporter subunit EIIC</fullName>
    </submittedName>
</protein>
<keyword evidence="2" id="KW-0813">Transport</keyword>
<keyword evidence="8 10" id="KW-0472">Membrane</keyword>
<evidence type="ECO:0000256" key="5">
    <source>
        <dbReference type="ARBA" id="ARBA00022683"/>
    </source>
</evidence>
<feature type="transmembrane region" description="Helical" evidence="10">
    <location>
        <begin position="346"/>
        <end position="370"/>
    </location>
</feature>
<dbReference type="EMBL" id="BAAATD010000011">
    <property type="protein sequence ID" value="GAA2623286.1"/>
    <property type="molecule type" value="Genomic_DNA"/>
</dbReference>
<feature type="compositionally biased region" description="Basic and acidic residues" evidence="9">
    <location>
        <begin position="454"/>
        <end position="466"/>
    </location>
</feature>
<evidence type="ECO:0000256" key="8">
    <source>
        <dbReference type="ARBA" id="ARBA00023136"/>
    </source>
</evidence>
<reference evidence="13" key="1">
    <citation type="journal article" date="2019" name="Int. J. Syst. Evol. Microbiol.">
        <title>The Global Catalogue of Microorganisms (GCM) 10K type strain sequencing project: providing services to taxonomists for standard genome sequencing and annotation.</title>
        <authorList>
            <consortium name="The Broad Institute Genomics Platform"/>
            <consortium name="The Broad Institute Genome Sequencing Center for Infectious Disease"/>
            <person name="Wu L."/>
            <person name="Ma J."/>
        </authorList>
    </citation>
    <scope>NUCLEOTIDE SEQUENCE [LARGE SCALE GENOMIC DNA]</scope>
    <source>
        <strain evidence="13">JCM 6833</strain>
    </source>
</reference>
<evidence type="ECO:0000256" key="3">
    <source>
        <dbReference type="ARBA" id="ARBA00022475"/>
    </source>
</evidence>
<feature type="region of interest" description="Disordered" evidence="9">
    <location>
        <begin position="431"/>
        <end position="473"/>
    </location>
</feature>
<keyword evidence="3" id="KW-1003">Cell membrane</keyword>
<feature type="transmembrane region" description="Helical" evidence="10">
    <location>
        <begin position="197"/>
        <end position="217"/>
    </location>
</feature>
<dbReference type="InterPro" id="IPR003352">
    <property type="entry name" value="PTS_EIIC"/>
</dbReference>
<dbReference type="RefSeq" id="WP_344546702.1">
    <property type="nucleotide sequence ID" value="NZ_BAAATD010000011.1"/>
</dbReference>
<evidence type="ECO:0000313" key="12">
    <source>
        <dbReference type="EMBL" id="GAA2623286.1"/>
    </source>
</evidence>
<comment type="subcellular location">
    <subcellularLocation>
        <location evidence="1">Cell membrane</location>
        <topology evidence="1">Multi-pass membrane protein</topology>
    </subcellularLocation>
</comment>
<keyword evidence="7 10" id="KW-1133">Transmembrane helix</keyword>
<feature type="transmembrane region" description="Helical" evidence="10">
    <location>
        <begin position="28"/>
        <end position="45"/>
    </location>
</feature>
<keyword evidence="4" id="KW-0762">Sugar transport</keyword>
<evidence type="ECO:0000259" key="11">
    <source>
        <dbReference type="PROSITE" id="PS51103"/>
    </source>
</evidence>
<keyword evidence="5" id="KW-0598">Phosphotransferase system</keyword>
<feature type="transmembrane region" description="Helical" evidence="10">
    <location>
        <begin position="296"/>
        <end position="316"/>
    </location>
</feature>
<accession>A0ABP6CSA3</accession>
<sequence length="473" mass="50432">MSSTTAVGTVPGGSSKTLAILQRIGRSLMLPIAVMPAAGILFRLGQGDVIGNDEAKDPWLSFAGADRVAEIFLAAGGAIFDWLPLLFAVGVAIGFAKKSDGSTGLAAVVGYMVFHYVSMTMFFHTFADDKLIFPRITKALFDPDNPGTPKPAIDYAAANPTRALGGIVIGIVTALLYQRFYRIKLPVWLAFFGGRRFVPIITSFAALVLGLLFGWIWPVLGKWLTNFGEWMADNSEIGAGIYGVINRVLLPLGLHHIPNNVVWTQIPDCTVNGKAYSGDLLCYLAGAPDTGWSMTGYFPVLMFGLPAAAIAMWRAAPKHRRPAVGGIMLSAALTAFVTGITEPIEFAFVFIAPVLFGIHAVLTGISMAVADILGMKLGFSFSAGAIDMIINGSKDNTKNLIGLIIMGLIYAVIYYALFTFVIKKFNLATPGREPEGEESVAADPAADPELAAGENEKKGRSRRESTAADTSAP</sequence>
<dbReference type="InterPro" id="IPR050429">
    <property type="entry name" value="PTS_Glucose_EIICBA"/>
</dbReference>